<feature type="compositionally biased region" description="Polar residues" evidence="3">
    <location>
        <begin position="916"/>
        <end position="939"/>
    </location>
</feature>
<feature type="region of interest" description="Disordered" evidence="3">
    <location>
        <begin position="1088"/>
        <end position="1153"/>
    </location>
</feature>
<dbReference type="GO" id="GO:0046872">
    <property type="term" value="F:metal ion binding"/>
    <property type="evidence" value="ECO:0007669"/>
    <property type="project" value="UniProtKB-KW"/>
</dbReference>
<comment type="caution">
    <text evidence="6">The sequence shown here is derived from an EMBL/GenBank/DDBJ whole genome shotgun (WGS) entry which is preliminary data.</text>
</comment>
<organism evidence="6 7">
    <name type="scientific">Solemya pervernicosa gill symbiont</name>
    <dbReference type="NCBI Taxonomy" id="642797"/>
    <lineage>
        <taxon>Bacteria</taxon>
        <taxon>Pseudomonadati</taxon>
        <taxon>Pseudomonadota</taxon>
        <taxon>Gammaproteobacteria</taxon>
        <taxon>sulfur-oxidizing symbionts</taxon>
    </lineage>
</organism>
<gene>
    <name evidence="6" type="ORF">BOW53_04290</name>
</gene>
<reference evidence="6 7" key="1">
    <citation type="submission" date="2016-11" db="EMBL/GenBank/DDBJ databases">
        <title>Mixed transmission modes and dynamic genome evolution in an obligate animal-bacterial symbiosis.</title>
        <authorList>
            <person name="Russell S.L."/>
            <person name="Corbett-Detig R.B."/>
            <person name="Cavanaugh C.M."/>
        </authorList>
    </citation>
    <scope>NUCLEOTIDE SEQUENCE [LARGE SCALE GENOMIC DNA]</scope>
    <source>
        <strain evidence="6">Sveles-Q1</strain>
    </source>
</reference>
<keyword evidence="7" id="KW-1185">Reference proteome</keyword>
<feature type="signal peptide" evidence="4">
    <location>
        <begin position="1"/>
        <end position="30"/>
    </location>
</feature>
<feature type="chain" id="PRO_5013069176" description="PilY1 beta-propeller domain-containing protein" evidence="4">
    <location>
        <begin position="31"/>
        <end position="1165"/>
    </location>
</feature>
<dbReference type="InterPro" id="IPR036465">
    <property type="entry name" value="vWFA_dom_sf"/>
</dbReference>
<evidence type="ECO:0000256" key="4">
    <source>
        <dbReference type="SAM" id="SignalP"/>
    </source>
</evidence>
<proteinExistence type="predicted"/>
<evidence type="ECO:0000259" key="5">
    <source>
        <dbReference type="Pfam" id="PF05567"/>
    </source>
</evidence>
<keyword evidence="1" id="KW-0479">Metal-binding</keyword>
<dbReference type="Pfam" id="PF05567">
    <property type="entry name" value="T4P_PilY1"/>
    <property type="match status" value="1"/>
</dbReference>
<dbReference type="AlphaFoldDB" id="A0A1T2L8D3"/>
<dbReference type="Proteomes" id="UP000191110">
    <property type="component" value="Unassembled WGS sequence"/>
</dbReference>
<sequence length="1165" mass="124766">MNRETNPTTKPILRKLTIALFSCLSASVQAAPGTLDNSPLFLGNSIQPNILFMIDDSGSMGWADLLNEGTPYPGSAYLTDHTYYQPPSGIYGSWWDRVFRRLSCRGVNLMAYDPSVTYTPWHGDDNSGNAYVDQTLASARDNPYSTTTSNISDHYYWVWNDADGDGEYDGPASSDIGAAANSSTDECGDVGSNSGGVAVNSLSAALQTNYANWYSFYRKREYVMKRALSQIIDESTSRMGLMTINNDSDVATPVKDIDDVTTPVDTTAQSNKTALLDNLFDVSPSGGTPLRTGLERAGKYFDGDYSGSWASPILSASNGGTCQQNFTALMSDGYWNGSDPSVGDADSDDDTSYDGGSHADGDTSSTISNTLADVAMEYYENDLSTIANEVPTTIGVDENATQHMVTYTVAFGLNGQLDSDPTDRTTAFNWPTPTADAITTTDDMRHAAWNSRGKFLNASDPQGLITAFNDAISDIADRTGSAAAVTFNTGSLEADSVIYLSLFNSSKWSSQLLAYPLNTTTGAIGSTASWDAANLLDNRDISASPRTLLTFNSDSGTNDGVAFQWSNLTTAQKNDLKTNSSGGSDSDTIAQARLNHLRGERSNEGSGYNFRVRNSRLGDIIHSAPTYVAEPDSDWPDTAPFPDTSSAKYSVFQASKASRTGVIYAGGNDGMLHGFSTEGSNTGEEVLAYIPSNLFSTTTTAGLHYLTDPDYLHRYYVDLTPTISDAYVKTTSTGSADWATVLIGGERAGGRGLFALDVTDPSQFSESNASDLVMWEFDENDDADLGYTFSQPTIALLNNDRWAAIFGNGYNDSGAGEAQLFILFLDGGLDGTWTDGSGSSDLDYIKISTDVGSSGSKNGLATPAVIDTDGDGTADRVYAGDLEGNMWAFDLSASNTNSWDVAYKQGNTPKPLFTARDSSGNTQPITVTPTILKNPSVDDTTQNSPNVMVLFGTGQYLVDTDKTSSGTQSFYAVWDEGTDELLRTNLQEQTLLSGFPADVRVPSNNTIAFDGSGSAQQFGWYLDLPDTGERVITDAVARGDIIYFNTTVPTSDPCSYGGYGWQMSIKIDNGGRPDSPVFDYNDDGYIDNNDTVDQDPNEGSLTDESPGGEKFTKGLPTSPSFLGDHQYTAGTGGSNDGGAPPVEERDVEHLGGDLTGRLSWEELSL</sequence>
<feature type="compositionally biased region" description="Basic and acidic residues" evidence="3">
    <location>
        <begin position="1142"/>
        <end position="1151"/>
    </location>
</feature>
<keyword evidence="2" id="KW-0106">Calcium</keyword>
<accession>A0A1T2L8D3</accession>
<dbReference type="RefSeq" id="WP_078482845.1">
    <property type="nucleotide sequence ID" value="NZ_MPRL01000011.1"/>
</dbReference>
<protein>
    <recommendedName>
        <fullName evidence="5">PilY1 beta-propeller domain-containing protein</fullName>
    </recommendedName>
</protein>
<evidence type="ECO:0000313" key="7">
    <source>
        <dbReference type="Proteomes" id="UP000191110"/>
    </source>
</evidence>
<dbReference type="OrthoDB" id="7156875at2"/>
<feature type="region of interest" description="Disordered" evidence="3">
    <location>
        <begin position="914"/>
        <end position="939"/>
    </location>
</feature>
<evidence type="ECO:0000256" key="3">
    <source>
        <dbReference type="SAM" id="MobiDB-lite"/>
    </source>
</evidence>
<name>A0A1T2L8D3_9GAMM</name>
<dbReference type="EMBL" id="MPRL01000011">
    <property type="protein sequence ID" value="OOZ41341.1"/>
    <property type="molecule type" value="Genomic_DNA"/>
</dbReference>
<dbReference type="Gene3D" id="3.40.50.410">
    <property type="entry name" value="von Willebrand factor, type A domain"/>
    <property type="match status" value="1"/>
</dbReference>
<dbReference type="InterPro" id="IPR008707">
    <property type="entry name" value="B-propeller_PilY1"/>
</dbReference>
<feature type="domain" description="PilY1 beta-propeller" evidence="5">
    <location>
        <begin position="617"/>
        <end position="991"/>
    </location>
</feature>
<evidence type="ECO:0000313" key="6">
    <source>
        <dbReference type="EMBL" id="OOZ41341.1"/>
    </source>
</evidence>
<keyword evidence="4" id="KW-0732">Signal</keyword>
<dbReference type="SUPFAM" id="SSF53300">
    <property type="entry name" value="vWA-like"/>
    <property type="match status" value="1"/>
</dbReference>
<evidence type="ECO:0000256" key="2">
    <source>
        <dbReference type="ARBA" id="ARBA00022837"/>
    </source>
</evidence>
<feature type="region of interest" description="Disordered" evidence="3">
    <location>
        <begin position="337"/>
        <end position="366"/>
    </location>
</feature>
<evidence type="ECO:0000256" key="1">
    <source>
        <dbReference type="ARBA" id="ARBA00022723"/>
    </source>
</evidence>